<protein>
    <submittedName>
        <fullName evidence="1">Pre-mRNA-splicing factor cef1</fullName>
    </submittedName>
</protein>
<sequence>MLVSTLRSSHGRKARWITMRIFLLKNSQRPVSTILWKRNPEMSDKELCLILENNSLPVNGKAIKKKIPTGKEGKMTKVAIPPSLQLQRQDRCRKSEKRNRVVSVGPSCSRLLK</sequence>
<gene>
    <name evidence="1" type="primary">CEF1</name>
    <name evidence="1" type="ORF">I7I52_03151</name>
</gene>
<evidence type="ECO:0000313" key="2">
    <source>
        <dbReference type="Proteomes" id="UP000670092"/>
    </source>
</evidence>
<dbReference type="Proteomes" id="UP000670092">
    <property type="component" value="Unassembled WGS sequence"/>
</dbReference>
<accession>A0A8H7Z5Y9</accession>
<reference evidence="1 2" key="1">
    <citation type="submission" date="2021-01" db="EMBL/GenBank/DDBJ databases">
        <title>Chromosome-level genome assembly of a human fungal pathogen reveals clustering of transcriptionally co-regulated genes.</title>
        <authorList>
            <person name="Voorhies M."/>
            <person name="Cohen S."/>
            <person name="Shea T.P."/>
            <person name="Petrus S."/>
            <person name="Munoz J.F."/>
            <person name="Poplawski S."/>
            <person name="Goldman W.E."/>
            <person name="Michael T."/>
            <person name="Cuomo C.A."/>
            <person name="Sil A."/>
            <person name="Beyhan S."/>
        </authorList>
    </citation>
    <scope>NUCLEOTIDE SEQUENCE [LARGE SCALE GENOMIC DNA]</scope>
    <source>
        <strain evidence="1 2">G184AR</strain>
    </source>
</reference>
<comment type="caution">
    <text evidence="1">The sequence shown here is derived from an EMBL/GenBank/DDBJ whole genome shotgun (WGS) entry which is preliminary data.</text>
</comment>
<dbReference type="EMBL" id="JAEVHI010000001">
    <property type="protein sequence ID" value="KAG5304720.1"/>
    <property type="molecule type" value="Genomic_DNA"/>
</dbReference>
<dbReference type="AlphaFoldDB" id="A0A8H7Z5Y9"/>
<proteinExistence type="predicted"/>
<evidence type="ECO:0000313" key="1">
    <source>
        <dbReference type="EMBL" id="KAG5304720.1"/>
    </source>
</evidence>
<organism evidence="1 2">
    <name type="scientific">Ajellomyces capsulatus</name>
    <name type="common">Darling's disease fungus</name>
    <name type="synonym">Histoplasma capsulatum</name>
    <dbReference type="NCBI Taxonomy" id="5037"/>
    <lineage>
        <taxon>Eukaryota</taxon>
        <taxon>Fungi</taxon>
        <taxon>Dikarya</taxon>
        <taxon>Ascomycota</taxon>
        <taxon>Pezizomycotina</taxon>
        <taxon>Eurotiomycetes</taxon>
        <taxon>Eurotiomycetidae</taxon>
        <taxon>Onygenales</taxon>
        <taxon>Ajellomycetaceae</taxon>
        <taxon>Histoplasma</taxon>
    </lineage>
</organism>
<name>A0A8H7Z5Y9_AJECA</name>
<dbReference type="VEuPathDB" id="FungiDB:I7I52_03151"/>